<proteinExistence type="predicted"/>
<organism evidence="1 2">
    <name type="scientific">Streptomyces rochei</name>
    <name type="common">Streptomyces parvullus</name>
    <dbReference type="NCBI Taxonomy" id="1928"/>
    <lineage>
        <taxon>Bacteria</taxon>
        <taxon>Bacillati</taxon>
        <taxon>Actinomycetota</taxon>
        <taxon>Actinomycetes</taxon>
        <taxon>Kitasatosporales</taxon>
        <taxon>Streptomycetaceae</taxon>
        <taxon>Streptomyces</taxon>
        <taxon>Streptomyces rochei group</taxon>
    </lineage>
</organism>
<sequence>WERDRELLDLLGLHYVLLEKVGPVWAEATMADEHRIWVHQDQGARVYSSDTDPRGYAQAYASVAADGEIVSIGQYLNRHSREVELVAKEYRAFVHTV</sequence>
<name>A0ABW7E4Y8_STRRO</name>
<gene>
    <name evidence="1" type="ORF">ACGU38_17355</name>
</gene>
<comment type="caution">
    <text evidence="1">The sequence shown here is derived from an EMBL/GenBank/DDBJ whole genome shotgun (WGS) entry which is preliminary data.</text>
</comment>
<accession>A0ABW7E4Y8</accession>
<feature type="non-terminal residue" evidence="1">
    <location>
        <position position="1"/>
    </location>
</feature>
<keyword evidence="2" id="KW-1185">Reference proteome</keyword>
<reference evidence="1 2" key="1">
    <citation type="submission" date="2024-10" db="EMBL/GenBank/DDBJ databases">
        <title>Draft genome assembly of a novel steroid transforming actinomycete isolated from African clawed frog Xenopus laevis.</title>
        <authorList>
            <person name="Bragin E."/>
            <person name="Kollerov V."/>
            <person name="Donova M.V."/>
        </authorList>
    </citation>
    <scope>NUCLEOTIDE SEQUENCE [LARGE SCALE GENOMIC DNA]</scope>
    <source>
        <strain evidence="1 2">MTOC-St3</strain>
    </source>
</reference>
<evidence type="ECO:0000313" key="2">
    <source>
        <dbReference type="Proteomes" id="UP001605990"/>
    </source>
</evidence>
<evidence type="ECO:0000313" key="1">
    <source>
        <dbReference type="EMBL" id="MFG6297114.1"/>
    </source>
</evidence>
<dbReference type="RefSeq" id="WP_394394290.1">
    <property type="nucleotide sequence ID" value="NZ_JBIENY010000252.1"/>
</dbReference>
<dbReference type="EMBL" id="JBIENY010000252">
    <property type="protein sequence ID" value="MFG6297114.1"/>
    <property type="molecule type" value="Genomic_DNA"/>
</dbReference>
<protein>
    <submittedName>
        <fullName evidence="1">Uncharacterized protein</fullName>
    </submittedName>
</protein>
<dbReference type="Proteomes" id="UP001605990">
    <property type="component" value="Unassembled WGS sequence"/>
</dbReference>